<organism evidence="2 3">
    <name type="scientific">Plakobranchus ocellatus</name>
    <dbReference type="NCBI Taxonomy" id="259542"/>
    <lineage>
        <taxon>Eukaryota</taxon>
        <taxon>Metazoa</taxon>
        <taxon>Spiralia</taxon>
        <taxon>Lophotrochozoa</taxon>
        <taxon>Mollusca</taxon>
        <taxon>Gastropoda</taxon>
        <taxon>Heterobranchia</taxon>
        <taxon>Euthyneura</taxon>
        <taxon>Panpulmonata</taxon>
        <taxon>Sacoglossa</taxon>
        <taxon>Placobranchoidea</taxon>
        <taxon>Plakobranchidae</taxon>
        <taxon>Plakobranchus</taxon>
    </lineage>
</organism>
<accession>A0AAV3YN85</accession>
<protein>
    <submittedName>
        <fullName evidence="2">Uncharacterized protein</fullName>
    </submittedName>
</protein>
<dbReference type="Proteomes" id="UP000735302">
    <property type="component" value="Unassembled WGS sequence"/>
</dbReference>
<reference evidence="2 3" key="1">
    <citation type="journal article" date="2021" name="Elife">
        <title>Chloroplast acquisition without the gene transfer in kleptoplastic sea slugs, Plakobranchus ocellatus.</title>
        <authorList>
            <person name="Maeda T."/>
            <person name="Takahashi S."/>
            <person name="Yoshida T."/>
            <person name="Shimamura S."/>
            <person name="Takaki Y."/>
            <person name="Nagai Y."/>
            <person name="Toyoda A."/>
            <person name="Suzuki Y."/>
            <person name="Arimoto A."/>
            <person name="Ishii H."/>
            <person name="Satoh N."/>
            <person name="Nishiyama T."/>
            <person name="Hasebe M."/>
            <person name="Maruyama T."/>
            <person name="Minagawa J."/>
            <person name="Obokata J."/>
            <person name="Shigenobu S."/>
        </authorList>
    </citation>
    <scope>NUCLEOTIDE SEQUENCE [LARGE SCALE GENOMIC DNA]</scope>
</reference>
<evidence type="ECO:0000256" key="1">
    <source>
        <dbReference type="SAM" id="MobiDB-lite"/>
    </source>
</evidence>
<dbReference type="AlphaFoldDB" id="A0AAV3YN85"/>
<feature type="region of interest" description="Disordered" evidence="1">
    <location>
        <begin position="37"/>
        <end position="157"/>
    </location>
</feature>
<feature type="compositionally biased region" description="Basic and acidic residues" evidence="1">
    <location>
        <begin position="111"/>
        <end position="128"/>
    </location>
</feature>
<sequence>MNRASEFHFIKRNIESRLYPEQPVISMGASKILSLQNSCFGGGGGSDNRYGYDDNYDDDDDVNDEDDGEDSGGYGAFGDDTGVGGIVDKEDEKDESASQFSTLPSENILGGEREKLKVEEEEKENKEEEQMEEVDQKEEEVGEMEKREEEEQELSMK</sequence>
<proteinExistence type="predicted"/>
<feature type="compositionally biased region" description="Acidic residues" evidence="1">
    <location>
        <begin position="54"/>
        <end position="70"/>
    </location>
</feature>
<comment type="caution">
    <text evidence="2">The sequence shown here is derived from an EMBL/GenBank/DDBJ whole genome shotgun (WGS) entry which is preliminary data.</text>
</comment>
<evidence type="ECO:0000313" key="2">
    <source>
        <dbReference type="EMBL" id="GFN83802.1"/>
    </source>
</evidence>
<evidence type="ECO:0000313" key="3">
    <source>
        <dbReference type="Proteomes" id="UP000735302"/>
    </source>
</evidence>
<keyword evidence="3" id="KW-1185">Reference proteome</keyword>
<feature type="compositionally biased region" description="Gly residues" evidence="1">
    <location>
        <begin position="71"/>
        <end position="85"/>
    </location>
</feature>
<feature type="compositionally biased region" description="Basic and acidic residues" evidence="1">
    <location>
        <begin position="143"/>
        <end position="157"/>
    </location>
</feature>
<feature type="compositionally biased region" description="Acidic residues" evidence="1">
    <location>
        <begin position="129"/>
        <end position="142"/>
    </location>
</feature>
<gene>
    <name evidence="2" type="ORF">PoB_001030800</name>
</gene>
<dbReference type="EMBL" id="BLXT01001235">
    <property type="protein sequence ID" value="GFN83802.1"/>
    <property type="molecule type" value="Genomic_DNA"/>
</dbReference>
<name>A0AAV3YN85_9GAST</name>